<feature type="region of interest" description="Disordered" evidence="4">
    <location>
        <begin position="246"/>
        <end position="272"/>
    </location>
</feature>
<dbReference type="Pfam" id="PF06441">
    <property type="entry name" value="EHN"/>
    <property type="match status" value="1"/>
</dbReference>
<name>A0A0F4G8V9_9PEZI</name>
<dbReference type="Pfam" id="PF12296">
    <property type="entry name" value="HsbA"/>
    <property type="match status" value="1"/>
</dbReference>
<feature type="region of interest" description="Disordered" evidence="4">
    <location>
        <begin position="175"/>
        <end position="220"/>
    </location>
</feature>
<sequence length="493" mass="51992">MKFAGVLPFVVGALAVTRRQAAGIPDALDDITKATTDAGNAVQAFNGDYTDVASTSADVLSAISAADAVVKSADTLTSDQVVALLDPTTRLNAAVKTAIDNTIAQHDALLSACFASEILQALQQQQTQSAALVEDIAAKAGPLSDAVESGAKPAAADIQRGIDAFADAKACDASTTAPAPEATTAAAAESSEAPEPAETTASYEPVQSSEESTAATTSCTTEHYASPAVSTAPAYWTKPAQNTTATWATGATKPTGYPTKSGNATATTTSPPIETYEGDASNARIVSFGALLFAALDRSSESETFFGDITMSAYRIDVPEEKLISLKIKLAQAEFPDELDGAAWNYGAPLADVKRLAQHWKTRYDWRAQEVKLNALPNYKRPIKVQGFGEIDIHYLHQPSENPNAIQLLFVHGWPGSYLEVSKMLASLREGSKGVAFHVVAPSLPNFGWSAGPKKTGFGLAQYAETCDQLMQALGYNKYVTQGGDWGFYVTRS</sequence>
<dbReference type="GO" id="GO:0097176">
    <property type="term" value="P:epoxide metabolic process"/>
    <property type="evidence" value="ECO:0007669"/>
    <property type="project" value="TreeGrafter"/>
</dbReference>
<dbReference type="EMBL" id="LAFY01004211">
    <property type="protein sequence ID" value="KJX93801.1"/>
    <property type="molecule type" value="Genomic_DNA"/>
</dbReference>
<dbReference type="PANTHER" id="PTHR21661:SF35">
    <property type="entry name" value="EPOXIDE HYDROLASE"/>
    <property type="match status" value="1"/>
</dbReference>
<proteinExistence type="inferred from homology"/>
<dbReference type="PANTHER" id="PTHR21661">
    <property type="entry name" value="EPOXIDE HYDROLASE 1-RELATED"/>
    <property type="match status" value="1"/>
</dbReference>
<evidence type="ECO:0000313" key="8">
    <source>
        <dbReference type="Proteomes" id="UP000033647"/>
    </source>
</evidence>
<comment type="similarity">
    <text evidence="1">Belongs to the peptidase S33 family.</text>
</comment>
<dbReference type="AlphaFoldDB" id="A0A0F4G8V9"/>
<evidence type="ECO:0000313" key="7">
    <source>
        <dbReference type="EMBL" id="KJX93801.1"/>
    </source>
</evidence>
<feature type="compositionally biased region" description="Polar residues" evidence="4">
    <location>
        <begin position="258"/>
        <end position="272"/>
    </location>
</feature>
<protein>
    <recommendedName>
        <fullName evidence="6">Epoxide hydrolase N-terminal domain-containing protein</fullName>
    </recommendedName>
</protein>
<keyword evidence="3" id="KW-0378">Hydrolase</keyword>
<keyword evidence="2" id="KW-0058">Aromatic hydrocarbons catabolism</keyword>
<feature type="chain" id="PRO_5002468524" description="Epoxide hydrolase N-terminal domain-containing protein" evidence="5">
    <location>
        <begin position="24"/>
        <end position="493"/>
    </location>
</feature>
<dbReference type="InterPro" id="IPR010497">
    <property type="entry name" value="Epoxide_hydro_N"/>
</dbReference>
<feature type="signal peptide" evidence="5">
    <location>
        <begin position="1"/>
        <end position="23"/>
    </location>
</feature>
<evidence type="ECO:0000259" key="6">
    <source>
        <dbReference type="Pfam" id="PF06441"/>
    </source>
</evidence>
<dbReference type="InterPro" id="IPR029058">
    <property type="entry name" value="AB_hydrolase_fold"/>
</dbReference>
<dbReference type="GO" id="GO:0004301">
    <property type="term" value="F:epoxide hydrolase activity"/>
    <property type="evidence" value="ECO:0007669"/>
    <property type="project" value="TreeGrafter"/>
</dbReference>
<dbReference type="InterPro" id="IPR021054">
    <property type="entry name" value="Cell_wall_mannoprotein_1"/>
</dbReference>
<evidence type="ECO:0000256" key="3">
    <source>
        <dbReference type="ARBA" id="ARBA00022801"/>
    </source>
</evidence>
<comment type="caution">
    <text evidence="7">The sequence shown here is derived from an EMBL/GenBank/DDBJ whole genome shotgun (WGS) entry which is preliminary data.</text>
</comment>
<keyword evidence="5" id="KW-0732">Signal</keyword>
<dbReference type="Gene3D" id="1.20.1280.140">
    <property type="match status" value="1"/>
</dbReference>
<gene>
    <name evidence="7" type="ORF">TI39_contig4252g00001</name>
</gene>
<organism evidence="7 8">
    <name type="scientific">Zymoseptoria brevis</name>
    <dbReference type="NCBI Taxonomy" id="1047168"/>
    <lineage>
        <taxon>Eukaryota</taxon>
        <taxon>Fungi</taxon>
        <taxon>Dikarya</taxon>
        <taxon>Ascomycota</taxon>
        <taxon>Pezizomycotina</taxon>
        <taxon>Dothideomycetes</taxon>
        <taxon>Dothideomycetidae</taxon>
        <taxon>Mycosphaerellales</taxon>
        <taxon>Mycosphaerellaceae</taxon>
        <taxon>Zymoseptoria</taxon>
    </lineage>
</organism>
<accession>A0A0F4G8V9</accession>
<evidence type="ECO:0000256" key="2">
    <source>
        <dbReference type="ARBA" id="ARBA00022797"/>
    </source>
</evidence>
<dbReference type="PRINTS" id="PR00412">
    <property type="entry name" value="EPOXHYDRLASE"/>
</dbReference>
<evidence type="ECO:0000256" key="5">
    <source>
        <dbReference type="SAM" id="SignalP"/>
    </source>
</evidence>
<dbReference type="Proteomes" id="UP000033647">
    <property type="component" value="Unassembled WGS sequence"/>
</dbReference>
<evidence type="ECO:0000256" key="4">
    <source>
        <dbReference type="SAM" id="MobiDB-lite"/>
    </source>
</evidence>
<dbReference type="InterPro" id="IPR000639">
    <property type="entry name" value="Epox_hydrolase-like"/>
</dbReference>
<dbReference type="SUPFAM" id="SSF53474">
    <property type="entry name" value="alpha/beta-Hydrolases"/>
    <property type="match status" value="1"/>
</dbReference>
<evidence type="ECO:0000256" key="1">
    <source>
        <dbReference type="ARBA" id="ARBA00010088"/>
    </source>
</evidence>
<keyword evidence="8" id="KW-1185">Reference proteome</keyword>
<dbReference type="OrthoDB" id="7130006at2759"/>
<feature type="domain" description="Epoxide hydrolase N-terminal" evidence="6">
    <location>
        <begin position="312"/>
        <end position="421"/>
    </location>
</feature>
<dbReference type="Gene3D" id="3.40.50.1820">
    <property type="entry name" value="alpha/beta hydrolase"/>
    <property type="match status" value="1"/>
</dbReference>
<dbReference type="STRING" id="1047168.A0A0F4G8V9"/>
<reference evidence="7 8" key="1">
    <citation type="submission" date="2015-03" db="EMBL/GenBank/DDBJ databases">
        <title>RNA-seq based gene annotation and comparative genomics of four Zymoseptoria species reveal species-specific pathogenicity related genes and transposable element activity.</title>
        <authorList>
            <person name="Grandaubert J."/>
            <person name="Bhattacharyya A."/>
            <person name="Stukenbrock E.H."/>
        </authorList>
    </citation>
    <scope>NUCLEOTIDE SEQUENCE [LARGE SCALE GENOMIC DNA]</scope>
    <source>
        <strain evidence="7 8">Zb18110</strain>
    </source>
</reference>